<evidence type="ECO:0000313" key="2">
    <source>
        <dbReference type="EMBL" id="MBM6947150.1"/>
    </source>
</evidence>
<dbReference type="Proteomes" id="UP000705508">
    <property type="component" value="Unassembled WGS sequence"/>
</dbReference>
<feature type="transmembrane region" description="Helical" evidence="1">
    <location>
        <begin position="60"/>
        <end position="87"/>
    </location>
</feature>
<sequence>MRTGKKTVYTDACRRAAAGTVLFAAAFLLLFAASLADGFAQWYTTRVYAFFVKTLGRFFGIFAFSASELLLYVCAVCLLWQIVKAVYGCTAGRKPGQALAAFFSGLFLAAAILFFLYAAFCGVNYHRTSFARESGLEWEGATVEELREVCGHLTSEVNLAGAQVHRDEGGVMRLAEDVSSQSVRAMEKAALQYDCLQGYYPQPNELAFSWILSVQKLTGIYSPFTIEANYNGDMTPYNIPFSACHELAHLRGFMQEEEANFIAFLAGTGADSPELSYSSYLLGWINCTNALFQVDEEAYRELYGELSEGVKADLAANSAFWERYDGAVAEVSDRINDTYLKANGQADGVASYDRMVELILTYYRQQEE</sequence>
<gene>
    <name evidence="2" type="ORF">H6A20_00540</name>
</gene>
<dbReference type="InterPro" id="IPR024294">
    <property type="entry name" value="DUF3810"/>
</dbReference>
<feature type="transmembrane region" description="Helical" evidence="1">
    <location>
        <begin position="99"/>
        <end position="120"/>
    </location>
</feature>
<evidence type="ECO:0000313" key="3">
    <source>
        <dbReference type="Proteomes" id="UP000705508"/>
    </source>
</evidence>
<evidence type="ECO:0000256" key="1">
    <source>
        <dbReference type="SAM" id="Phobius"/>
    </source>
</evidence>
<dbReference type="EMBL" id="JACJKS010000001">
    <property type="protein sequence ID" value="MBM6947150.1"/>
    <property type="molecule type" value="Genomic_DNA"/>
</dbReference>
<proteinExistence type="predicted"/>
<reference evidence="2" key="2">
    <citation type="journal article" date="2021" name="Sci. Rep.">
        <title>The distribution of antibiotic resistance genes in chicken gut microbiota commensals.</title>
        <authorList>
            <person name="Juricova H."/>
            <person name="Matiasovicova J."/>
            <person name="Kubasova T."/>
            <person name="Cejkova D."/>
            <person name="Rychlik I."/>
        </authorList>
    </citation>
    <scope>NUCLEOTIDE SEQUENCE</scope>
    <source>
        <strain evidence="2">An582</strain>
    </source>
</reference>
<reference evidence="2" key="1">
    <citation type="submission" date="2020-08" db="EMBL/GenBank/DDBJ databases">
        <authorList>
            <person name="Cejkova D."/>
            <person name="Kubasova T."/>
            <person name="Jahodarova E."/>
            <person name="Rychlik I."/>
        </authorList>
    </citation>
    <scope>NUCLEOTIDE SEQUENCE</scope>
    <source>
        <strain evidence="2">An582</strain>
    </source>
</reference>
<accession>A0A938XA87</accession>
<comment type="caution">
    <text evidence="2">The sequence shown here is derived from an EMBL/GenBank/DDBJ whole genome shotgun (WGS) entry which is preliminary data.</text>
</comment>
<organism evidence="2 3">
    <name type="scientific">Mordavella massiliensis</name>
    <dbReference type="NCBI Taxonomy" id="1871024"/>
    <lineage>
        <taxon>Bacteria</taxon>
        <taxon>Bacillati</taxon>
        <taxon>Bacillota</taxon>
        <taxon>Clostridia</taxon>
        <taxon>Eubacteriales</taxon>
        <taxon>Clostridiaceae</taxon>
        <taxon>Mordavella</taxon>
    </lineage>
</organism>
<dbReference type="Pfam" id="PF12725">
    <property type="entry name" value="DUF3810"/>
    <property type="match status" value="1"/>
</dbReference>
<keyword evidence="1" id="KW-0812">Transmembrane</keyword>
<name>A0A938XA87_9CLOT</name>
<keyword evidence="1" id="KW-1133">Transmembrane helix</keyword>
<protein>
    <submittedName>
        <fullName evidence="2">DUF3810 domain-containing protein</fullName>
    </submittedName>
</protein>
<dbReference type="AlphaFoldDB" id="A0A938XA87"/>
<keyword evidence="1" id="KW-0472">Membrane</keyword>